<accession>A0A2N0NK24</accession>
<dbReference type="EMBL" id="LLXJ01005353">
    <property type="protein sequence ID" value="PKB94936.1"/>
    <property type="molecule type" value="Genomic_DNA"/>
</dbReference>
<sequence length="441" mass="50482">MILKEYLIGICLGCKKCLYCGDELSIRKRMCSCDKTIKPNNVTRFNYSLDLTTKFNFTLCSSCHSYFQRQRKSIITKDTSNSLENNKTNDDCIILDESDDNTKHEFEVDEKSETEQITISFNLVIKPSAGPSLPSKWLEIETLSLDDILADIHHYVRKLTGNKEIMHSDYSVSFKPEKSGGVGAQLEDIQDYKKFLSDYKKLVDKKKNMSIIVSLKKKRQKRKEISDSEESKSENIKLNKKKSAVPKLENFSTILQQEGHIIRELREKYKCNQHDASCFIGDERHIKLTAMHLQCWAKEIIRSTTDDTQTLNLPIFSQSSSTKGNFKPPTPTETLLSSNMTPIFFTMTPQMISLAQNSNMVNTSNTPLSSPKLAVPSLNEFFTKLGANGDTEKLVDFKNIFENERITVDQIYDLTDAEFDQLGVNKIGWRKTFRAAAKRYK</sequence>
<dbReference type="Proteomes" id="UP000232722">
    <property type="component" value="Unassembled WGS sequence"/>
</dbReference>
<comment type="caution">
    <text evidence="1">The sequence shown here is derived from an EMBL/GenBank/DDBJ whole genome shotgun (WGS) entry which is preliminary data.</text>
</comment>
<gene>
    <name evidence="1" type="ORF">RhiirA5_437730</name>
</gene>
<dbReference type="AlphaFoldDB" id="A0A2N0NK24"/>
<reference evidence="1 2" key="2">
    <citation type="submission" date="2017-09" db="EMBL/GenBank/DDBJ databases">
        <title>Extensive intraspecific genome diversity in a model arbuscular mycorrhizal fungus.</title>
        <authorList>
            <person name="Chen E.C."/>
            <person name="Morin E."/>
            <person name="Beaudet D."/>
            <person name="Noel J."/>
            <person name="Ndikumana S."/>
            <person name="Charron P."/>
            <person name="St-Onge C."/>
            <person name="Giorgi J."/>
            <person name="Grigoriev I.V."/>
            <person name="Roux C."/>
            <person name="Martin F.M."/>
            <person name="Corradi N."/>
        </authorList>
    </citation>
    <scope>NUCLEOTIDE SEQUENCE [LARGE SCALE GENOMIC DNA]</scope>
    <source>
        <strain evidence="1 2">A5</strain>
    </source>
</reference>
<evidence type="ECO:0008006" key="3">
    <source>
        <dbReference type="Google" id="ProtNLM"/>
    </source>
</evidence>
<reference evidence="1 2" key="1">
    <citation type="submission" date="2016-04" db="EMBL/GenBank/DDBJ databases">
        <title>Genome analyses suggest a sexual origin of heterokaryosis in a supposedly ancient asexual fungus.</title>
        <authorList>
            <person name="Ropars J."/>
            <person name="Sedzielewska K."/>
            <person name="Noel J."/>
            <person name="Charron P."/>
            <person name="Farinelli L."/>
            <person name="Marton T."/>
            <person name="Kruger M."/>
            <person name="Pelin A."/>
            <person name="Brachmann A."/>
            <person name="Corradi N."/>
        </authorList>
    </citation>
    <scope>NUCLEOTIDE SEQUENCE [LARGE SCALE GENOMIC DNA]</scope>
    <source>
        <strain evidence="1 2">A5</strain>
    </source>
</reference>
<proteinExistence type="predicted"/>
<evidence type="ECO:0000313" key="1">
    <source>
        <dbReference type="EMBL" id="PKB94936.1"/>
    </source>
</evidence>
<dbReference type="VEuPathDB" id="FungiDB:FUN_005663"/>
<organism evidence="1 2">
    <name type="scientific">Rhizophagus irregularis</name>
    <dbReference type="NCBI Taxonomy" id="588596"/>
    <lineage>
        <taxon>Eukaryota</taxon>
        <taxon>Fungi</taxon>
        <taxon>Fungi incertae sedis</taxon>
        <taxon>Mucoromycota</taxon>
        <taxon>Glomeromycotina</taxon>
        <taxon>Glomeromycetes</taxon>
        <taxon>Glomerales</taxon>
        <taxon>Glomeraceae</taxon>
        <taxon>Rhizophagus</taxon>
    </lineage>
</organism>
<dbReference type="VEuPathDB" id="FungiDB:RhiirA1_474363"/>
<protein>
    <recommendedName>
        <fullName evidence="3">SAM domain-containing protein</fullName>
    </recommendedName>
</protein>
<dbReference type="VEuPathDB" id="FungiDB:RhiirFUN_023844"/>
<evidence type="ECO:0000313" key="2">
    <source>
        <dbReference type="Proteomes" id="UP000232722"/>
    </source>
</evidence>
<name>A0A2N0NK24_9GLOM</name>